<evidence type="ECO:0000259" key="1">
    <source>
        <dbReference type="Pfam" id="PF13360"/>
    </source>
</evidence>
<dbReference type="Pfam" id="PF13360">
    <property type="entry name" value="PQQ_2"/>
    <property type="match status" value="2"/>
</dbReference>
<dbReference type="PANTHER" id="PTHR34512:SF30">
    <property type="entry name" value="OUTER MEMBRANE PROTEIN ASSEMBLY FACTOR BAMB"/>
    <property type="match status" value="1"/>
</dbReference>
<gene>
    <name evidence="2" type="ORF">KDK_25570</name>
</gene>
<dbReference type="PANTHER" id="PTHR34512">
    <property type="entry name" value="CELL SURFACE PROTEIN"/>
    <property type="match status" value="1"/>
</dbReference>
<dbReference type="Gene3D" id="2.130.10.10">
    <property type="entry name" value="YVTN repeat-like/Quinoprotein amine dehydrogenase"/>
    <property type="match status" value="1"/>
</dbReference>
<comment type="caution">
    <text evidence="2">The sequence shown here is derived from an EMBL/GenBank/DDBJ whole genome shotgun (WGS) entry which is preliminary data.</text>
</comment>
<evidence type="ECO:0000313" key="3">
    <source>
        <dbReference type="Proteomes" id="UP000287188"/>
    </source>
</evidence>
<reference evidence="3" key="1">
    <citation type="submission" date="2018-12" db="EMBL/GenBank/DDBJ databases">
        <title>Tengunoibacter tsumagoiensis gen. nov., sp. nov., Dictyobacter kobayashii sp. nov., D. alpinus sp. nov., and D. joshuensis sp. nov. and description of Dictyobacteraceae fam. nov. within the order Ktedonobacterales isolated from Tengu-no-mugimeshi.</title>
        <authorList>
            <person name="Wang C.M."/>
            <person name="Zheng Y."/>
            <person name="Sakai Y."/>
            <person name="Toyoda A."/>
            <person name="Minakuchi Y."/>
            <person name="Abe K."/>
            <person name="Yokota A."/>
            <person name="Yabe S."/>
        </authorList>
    </citation>
    <scope>NUCLEOTIDE SEQUENCE [LARGE SCALE GENOMIC DNA]</scope>
    <source>
        <strain evidence="3">Uno11</strain>
    </source>
</reference>
<dbReference type="InterPro" id="IPR015943">
    <property type="entry name" value="WD40/YVTN_repeat-like_dom_sf"/>
</dbReference>
<dbReference type="SMART" id="SM00564">
    <property type="entry name" value="PQQ"/>
    <property type="match status" value="5"/>
</dbReference>
<dbReference type="EMBL" id="BIFS01000001">
    <property type="protein sequence ID" value="GCE18757.1"/>
    <property type="molecule type" value="Genomic_DNA"/>
</dbReference>
<keyword evidence="3" id="KW-1185">Reference proteome</keyword>
<organism evidence="2 3">
    <name type="scientific">Dictyobacter kobayashii</name>
    <dbReference type="NCBI Taxonomy" id="2014872"/>
    <lineage>
        <taxon>Bacteria</taxon>
        <taxon>Bacillati</taxon>
        <taxon>Chloroflexota</taxon>
        <taxon>Ktedonobacteria</taxon>
        <taxon>Ktedonobacterales</taxon>
        <taxon>Dictyobacteraceae</taxon>
        <taxon>Dictyobacter</taxon>
    </lineage>
</organism>
<accession>A0A402AI22</accession>
<name>A0A402AI22_9CHLR</name>
<feature type="domain" description="Pyrrolo-quinoline quinone repeat" evidence="1">
    <location>
        <begin position="155"/>
        <end position="270"/>
    </location>
</feature>
<dbReference type="Gene3D" id="2.40.128.630">
    <property type="match status" value="1"/>
</dbReference>
<sequence length="334" mass="36918">MVVAAGMVYVYSVQSESMVYAFQASTGNLVWSAPLVPHTFHAGMQTNEPVAMSMVDRILYVLSCTGDIYALDGSSGTRLWSCETLALSEIHLGTINLTIRQDTVYYTDQHQLMAKDIQRSRQRWLTTISPEQIFLTHSLSDTLLFASADLDPEGSYIYAFSAESGQQLWQSELLPDPIFSAPIYADDLVFCIGGTTIYALDVVSGTLRWEQFVGNTNDLVAHIENEHLYLCLCGAYQQDIYAADMQPVRTKGALLALNCTNGLVSWFRNITICPSMFHVKHGVIYVGQADGKRLYAFDAYDGTTLWLLDQVIDTTDIDAALLPGFGSSLIVVPS</sequence>
<proteinExistence type="predicted"/>
<dbReference type="InterPro" id="IPR018391">
    <property type="entry name" value="PQQ_b-propeller_rpt"/>
</dbReference>
<dbReference type="InterPro" id="IPR011047">
    <property type="entry name" value="Quinoprotein_ADH-like_sf"/>
</dbReference>
<protein>
    <recommendedName>
        <fullName evidence="1">Pyrrolo-quinoline quinone repeat domain-containing protein</fullName>
    </recommendedName>
</protein>
<dbReference type="SUPFAM" id="SSF50998">
    <property type="entry name" value="Quinoprotein alcohol dehydrogenase-like"/>
    <property type="match status" value="1"/>
</dbReference>
<dbReference type="InterPro" id="IPR002372">
    <property type="entry name" value="PQQ_rpt_dom"/>
</dbReference>
<dbReference type="Proteomes" id="UP000287188">
    <property type="component" value="Unassembled WGS sequence"/>
</dbReference>
<evidence type="ECO:0000313" key="2">
    <source>
        <dbReference type="EMBL" id="GCE18757.1"/>
    </source>
</evidence>
<dbReference type="AlphaFoldDB" id="A0A402AI22"/>
<feature type="domain" description="Pyrrolo-quinoline quinone repeat" evidence="1">
    <location>
        <begin position="9"/>
        <end position="129"/>
    </location>
</feature>